<feature type="compositionally biased region" description="Acidic residues" evidence="2">
    <location>
        <begin position="279"/>
        <end position="297"/>
    </location>
</feature>
<evidence type="ECO:0000313" key="5">
    <source>
        <dbReference type="Proteomes" id="UP001190926"/>
    </source>
</evidence>
<dbReference type="InterPro" id="IPR025659">
    <property type="entry name" value="Tubby-like_C"/>
</dbReference>
<dbReference type="Pfam" id="PF08574">
    <property type="entry name" value="Iwr1"/>
    <property type="match status" value="1"/>
</dbReference>
<dbReference type="Pfam" id="PF04525">
    <property type="entry name" value="LOR"/>
    <property type="match status" value="1"/>
</dbReference>
<dbReference type="InterPro" id="IPR018492">
    <property type="entry name" value="Ribosomal_eL8/Nhp2"/>
</dbReference>
<dbReference type="SUPFAM" id="SSF54518">
    <property type="entry name" value="Tubby C-terminal domain-like"/>
    <property type="match status" value="1"/>
</dbReference>
<dbReference type="GO" id="GO:1990904">
    <property type="term" value="C:ribonucleoprotein complex"/>
    <property type="evidence" value="ECO:0007669"/>
    <property type="project" value="UniProtKB-KW"/>
</dbReference>
<sequence>MAESSTAPPGADKPVIVRVKRKASQSALDAFWLEINERPLKRPLIDFGKLSISDASSSKVEEFKTQKILVRHVETVTSSKDTFDVLRSVVPNSSGELKSEEKIEERRRSLKTVDKQDQLLVKARQAQEVLSRYARFEQIWRSRKEKIVAPEDEAIYDMCRLYDVVRVDVEELAVEVQNQKDTDMDDCKMMADFLPLLREVLPTAAEEIEHDIHGVVSNQDGYVYDVYAVEKDVNEMEADSTSHFPLVQVDDDEQFYDGPDDSECETDDSNAENNPLNDYPDEEDDDDDDDDDDDEDEATSRSSDENSEDESTTSGNESEELKSGSQVSYEYEGSELYEWSDYADQTLEDSDGDEESYYFIVNDLMEDNSTIPFDQFKLSSNSQIPFDLFVSKKYKGIGIRGFVRFTDSARNLVYTVQKSSYKSATRDQDCVKQLLDSSGNTLFSITRVNKRSWHGFKGNGEEKKVIFTADKTVDEFSRTEFTVILVDENNEDAKTELRMKGSPYKRSCTIYKCDSIVAQNKAQLVVIAHDVDPIELVVWLPALCRKMEIPYCIVILKIKFYIVHKKTASVLCLTSVKNEDKMEFSKILEAIKADFNDKYDETRKKWGGGVMGSKSQAKTKAKERVLAKEAAQRLT</sequence>
<name>A0AAD4JFI3_PERFH</name>
<dbReference type="EMBL" id="SDAM02000063">
    <property type="protein sequence ID" value="KAH6832807.1"/>
    <property type="molecule type" value="Genomic_DNA"/>
</dbReference>
<dbReference type="InterPro" id="IPR013883">
    <property type="entry name" value="TF_Iwr1_dom"/>
</dbReference>
<keyword evidence="5" id="KW-1185">Reference proteome</keyword>
<comment type="caution">
    <text evidence="4">The sequence shown here is derived from an EMBL/GenBank/DDBJ whole genome shotgun (WGS) entry which is preliminary data.</text>
</comment>
<dbReference type="InterPro" id="IPR007612">
    <property type="entry name" value="LOR"/>
</dbReference>
<dbReference type="PRINTS" id="PR00881">
    <property type="entry name" value="L7ARS6FAMILY"/>
</dbReference>
<dbReference type="AlphaFoldDB" id="A0AAD4JFI3"/>
<dbReference type="Gene3D" id="3.30.1330.30">
    <property type="match status" value="1"/>
</dbReference>
<feature type="region of interest" description="Disordered" evidence="2">
    <location>
        <begin position="239"/>
        <end position="329"/>
    </location>
</feature>
<accession>A0AAD4JFI3</accession>
<organism evidence="4 5">
    <name type="scientific">Perilla frutescens var. hirtella</name>
    <name type="common">Perilla citriodora</name>
    <name type="synonym">Perilla setoyensis</name>
    <dbReference type="NCBI Taxonomy" id="608512"/>
    <lineage>
        <taxon>Eukaryota</taxon>
        <taxon>Viridiplantae</taxon>
        <taxon>Streptophyta</taxon>
        <taxon>Embryophyta</taxon>
        <taxon>Tracheophyta</taxon>
        <taxon>Spermatophyta</taxon>
        <taxon>Magnoliopsida</taxon>
        <taxon>eudicotyledons</taxon>
        <taxon>Gunneridae</taxon>
        <taxon>Pentapetalae</taxon>
        <taxon>asterids</taxon>
        <taxon>lamiids</taxon>
        <taxon>Lamiales</taxon>
        <taxon>Lamiaceae</taxon>
        <taxon>Nepetoideae</taxon>
        <taxon>Elsholtzieae</taxon>
        <taxon>Perilla</taxon>
    </lineage>
</organism>
<feature type="domain" description="Transcription factor Iwr1" evidence="3">
    <location>
        <begin position="221"/>
        <end position="283"/>
    </location>
</feature>
<comment type="similarity">
    <text evidence="1">Belongs to the IWR1/SLC7A6OS family.</text>
</comment>
<reference evidence="4 5" key="1">
    <citation type="journal article" date="2021" name="Nat. Commun.">
        <title>Incipient diploidization of the medicinal plant Perilla within 10,000 years.</title>
        <authorList>
            <person name="Zhang Y."/>
            <person name="Shen Q."/>
            <person name="Leng L."/>
            <person name="Zhang D."/>
            <person name="Chen S."/>
            <person name="Shi Y."/>
            <person name="Ning Z."/>
            <person name="Chen S."/>
        </authorList>
    </citation>
    <scope>NUCLEOTIDE SEQUENCE [LARGE SCALE GENOMIC DNA]</scope>
    <source>
        <strain evidence="5">cv. PC099</strain>
    </source>
</reference>
<dbReference type="PANTHER" id="PTHR31934">
    <property type="entry name" value="ALPHA/BETA-HYDROLASES SUPERFAMILY PROTEIN"/>
    <property type="match status" value="1"/>
</dbReference>
<evidence type="ECO:0000259" key="3">
    <source>
        <dbReference type="Pfam" id="PF08574"/>
    </source>
</evidence>
<dbReference type="InterPro" id="IPR029064">
    <property type="entry name" value="Ribosomal_eL30-like_sf"/>
</dbReference>
<feature type="compositionally biased region" description="Acidic residues" evidence="2">
    <location>
        <begin position="249"/>
        <end position="270"/>
    </location>
</feature>
<dbReference type="InterPro" id="IPR001921">
    <property type="entry name" value="Ribosomal_eL8_euk"/>
</dbReference>
<evidence type="ECO:0000256" key="2">
    <source>
        <dbReference type="SAM" id="MobiDB-lite"/>
    </source>
</evidence>
<evidence type="ECO:0000313" key="4">
    <source>
        <dbReference type="EMBL" id="KAH6832807.1"/>
    </source>
</evidence>
<protein>
    <submittedName>
        <fullName evidence="4">RNA-directed DNA methylation 4</fullName>
    </submittedName>
</protein>
<dbReference type="PANTHER" id="PTHR31934:SF2">
    <property type="entry name" value="RNA-DIRECTED DNA METHYLATION 4"/>
    <property type="match status" value="1"/>
</dbReference>
<dbReference type="PRINTS" id="PR00882">
    <property type="entry name" value="RIBOSOMALL7A"/>
</dbReference>
<proteinExistence type="inferred from homology"/>
<evidence type="ECO:0000256" key="1">
    <source>
        <dbReference type="ARBA" id="ARBA00010218"/>
    </source>
</evidence>
<dbReference type="SUPFAM" id="SSF55315">
    <property type="entry name" value="L30e-like"/>
    <property type="match status" value="1"/>
</dbReference>
<dbReference type="Proteomes" id="UP001190926">
    <property type="component" value="Unassembled WGS sequence"/>
</dbReference>
<gene>
    <name evidence="4" type="ORF">C2S53_006054</name>
</gene>